<dbReference type="Gene3D" id="3.40.50.720">
    <property type="entry name" value="NAD(P)-binding Rossmann-like Domain"/>
    <property type="match status" value="1"/>
</dbReference>
<gene>
    <name evidence="7" type="ORF">GCM10009105_00790</name>
</gene>
<evidence type="ECO:0000313" key="7">
    <source>
        <dbReference type="EMBL" id="GAA0704158.1"/>
    </source>
</evidence>
<dbReference type="Proteomes" id="UP001501523">
    <property type="component" value="Unassembled WGS sequence"/>
</dbReference>
<dbReference type="PIRSF" id="PIRSF036761">
    <property type="entry name" value="GDH_Mll4104"/>
    <property type="match status" value="1"/>
</dbReference>
<evidence type="ECO:0000313" key="8">
    <source>
        <dbReference type="Proteomes" id="UP001501523"/>
    </source>
</evidence>
<dbReference type="PANTHER" id="PTHR43403">
    <property type="entry name" value="NAD-SPECIFIC GLUTAMATE DEHYDROGENASE"/>
    <property type="match status" value="1"/>
</dbReference>
<protein>
    <submittedName>
        <fullName evidence="7">NAD-glutamate dehydrogenase</fullName>
    </submittedName>
</protein>
<accession>A0ABP3THN6</accession>
<dbReference type="InterPro" id="IPR024727">
    <property type="entry name" value="NAD_Glu_DH_N_ACT1"/>
</dbReference>
<dbReference type="InterPro" id="IPR028971">
    <property type="entry name" value="NAD-GDH_cat"/>
</dbReference>
<evidence type="ECO:0000259" key="6">
    <source>
        <dbReference type="Pfam" id="PF21077"/>
    </source>
</evidence>
<dbReference type="InterPro" id="IPR049062">
    <property type="entry name" value="NAD_Glu_DH_ACT2"/>
</dbReference>
<dbReference type="InterPro" id="IPR049056">
    <property type="entry name" value="NAD_Glu_DH_HM3"/>
</dbReference>
<dbReference type="SUPFAM" id="SSF53223">
    <property type="entry name" value="Aminoacid dehydrogenase-like, N-terminal domain"/>
    <property type="match status" value="1"/>
</dbReference>
<keyword evidence="1" id="KW-0560">Oxidoreductase</keyword>
<keyword evidence="8" id="KW-1185">Reference proteome</keyword>
<dbReference type="InterPro" id="IPR049059">
    <property type="entry name" value="NAD_Glu_DH_HM1"/>
</dbReference>
<dbReference type="Pfam" id="PF05088">
    <property type="entry name" value="Bac_GDH_CD"/>
    <property type="match status" value="1"/>
</dbReference>
<dbReference type="Pfam" id="PF21077">
    <property type="entry name" value="GDH_ACT3"/>
    <property type="match status" value="1"/>
</dbReference>
<dbReference type="Pfam" id="PF21075">
    <property type="entry name" value="GDH_ACT1"/>
    <property type="match status" value="1"/>
</dbReference>
<dbReference type="PANTHER" id="PTHR43403:SF1">
    <property type="entry name" value="NAD-SPECIFIC GLUTAMATE DEHYDROGENASE"/>
    <property type="match status" value="1"/>
</dbReference>
<dbReference type="InterPro" id="IPR049058">
    <property type="entry name" value="NAD_Glu_DH_HM2"/>
</dbReference>
<dbReference type="EMBL" id="BAAAEU010000001">
    <property type="protein sequence ID" value="GAA0704158.1"/>
    <property type="molecule type" value="Genomic_DNA"/>
</dbReference>
<dbReference type="Pfam" id="PF21076">
    <property type="entry name" value="GDH_ACT2"/>
    <property type="match status" value="1"/>
</dbReference>
<dbReference type="Pfam" id="PF21078">
    <property type="entry name" value="GDH_HM3"/>
    <property type="match status" value="1"/>
</dbReference>
<reference evidence="8" key="1">
    <citation type="journal article" date="2019" name="Int. J. Syst. Evol. Microbiol.">
        <title>The Global Catalogue of Microorganisms (GCM) 10K type strain sequencing project: providing services to taxonomists for standard genome sequencing and annotation.</title>
        <authorList>
            <consortium name="The Broad Institute Genomics Platform"/>
            <consortium name="The Broad Institute Genome Sequencing Center for Infectious Disease"/>
            <person name="Wu L."/>
            <person name="Ma J."/>
        </authorList>
    </citation>
    <scope>NUCLEOTIDE SEQUENCE [LARGE SCALE GENOMIC DNA]</scope>
    <source>
        <strain evidence="8">JCM 15421</strain>
    </source>
</reference>
<proteinExistence type="predicted"/>
<dbReference type="InterPro" id="IPR049064">
    <property type="entry name" value="NAD_Glu_DH_ACT3"/>
</dbReference>
<evidence type="ECO:0000259" key="2">
    <source>
        <dbReference type="Pfam" id="PF05088"/>
    </source>
</evidence>
<feature type="domain" description="NAD-glutamate dehydrogenase N-terminal ACT1" evidence="4">
    <location>
        <begin position="34"/>
        <end position="173"/>
    </location>
</feature>
<dbReference type="RefSeq" id="WP_343785992.1">
    <property type="nucleotide sequence ID" value="NZ_BAAAEU010000001.1"/>
</dbReference>
<sequence length="1647" mass="181406">MTSPGAVSGTPVDPVLNCLSTRFSGAQLREAQTFAGEFLRRVPADELVARNAADWADRAQGVLDLARERRAGTAKVSVVNPGAGASGLAGRTIVEVVTDDMPFLVDSVGMAIANAGLAIHSVIHPVFRIERDAEGRMVGVAPIDGTAGATESIMHFEVDRVADTADLDRLKQAILDGLDDVRASVTDWQPMRARMLALADELGKRTMPLDAAGVAEAQDFLRWAADDNFTFLGYREYHVVKSGDDEVLQAVEGSGLGILHGSERSVAPRSLRTLVAKDLPQSGSMDAIILTKTNARASVHRPGYMDYIGVLGFNEAGVPVVEQRFLGLFTTNAYMARPQDVPLVRRKVEAVMRRSGLRRDSHSGKALRHVLELLPRDELFQCSEDELCATATGILALRERPRTRLFLRRDLYGRFYSCLVYLPRDRFSSEVRERIEALLKGALHGERIDSSIQVGESPLAHLHLVIRPKPGDRADYDVADLEAKIVGIVRNWHDELRDTLVRELGEQQGMALASHARALPAGYVEDVTPQIAAVDVRALAALKADDDIHMTLYQDPRDGGLRFKVMHFGVPISLSDALPMLENMGVRVVAEHVYTLDRQGRALTIHDFELTPKAPLKFDLADLHARFERGFEALWRSRAENDGFNNLVLTARLDWRQVSVLRGYCKYLLQTGVTFSQSYMEETLNRYPAIAGLLVELFEAGFNPQRESAGKAAIDAAGKELACELRALVPEAVTKTNPHFIDELVAARSAPRMRQIEAVIAAIKALLENVASLDEDRILRAYLGVIGATLRTNFFQSRDGKPKDYISFKFDPARVPDLPKPRPYREIFVYGPRVEGVHLRFGPVARGGLRWSDRREDFRTEVLGLVKAQMVKNTVIVPVGSKGGFFVKRPPESGERDAVLAEGIACYKMFINGLLDITDNLVEGAVAHPQDVVRHDADDPYLVVAADKGTATFSDIANGVSAEHNYWLGDAFASGGSVGYDHKGMGITAKGGWESVKRHFRALGRDSQSQDFTCVGVGDMSGDVFGNGMLLSRHIRLVAAFDHRHVFLDPHPDAATSFTERQRMFKLPRSSWADYDVKLISKGGGVYPRSAKSIALTPEVREALGIPAEVTAMSPIELVNAILKAPVDLLWNGGIGTYVKAESESNADAGDRANNALRINGRELRCKVIGEGGNLGFTQKGRIEAAQHGVLLNTDFIDNSAGVDTSDHEVNIKILLNDAVQRGELTVEQRNAQLAAMTDEVGRLVLSDNYRQNQAITVMEHMSVHRLGSNAHFIRTLEAEGLLDRQIESLPTDTEIAERKARRQGLTRPELAVLLSYSKIKLFQQLLDSDVPEDPYLSKELSRYFPEPLRARYAEHMQRHRLKREIIATAVTNSMVNRMDATFVLRMQEDTGQPPAAIAKAYSAVREIMDARSLWAEIEALDGKVGESVQIDALLKMWDLLRNLTRWLLNHRGAGLDIAGIVERYTPGVAQLRGALPRVLTATGRADYEADVEKWQGLGVSETLAQRLATIPVLGVAFDIVEVALESGRPVDRVASVFFELGQALEIDGLRHQIEGLPVESRWHAQARGSLRDELATQHRALASQILASASDAVEHPVAQWLERDDPTLKFTLGLLGEIRSQTVDYPIASVALRRFAQLVQAAAKAA</sequence>
<feature type="domain" description="NAD-glutamate dehydrogenase ACT2" evidence="5">
    <location>
        <begin position="404"/>
        <end position="493"/>
    </location>
</feature>
<evidence type="ECO:0000259" key="5">
    <source>
        <dbReference type="Pfam" id="PF21076"/>
    </source>
</evidence>
<dbReference type="SUPFAM" id="SSF51735">
    <property type="entry name" value="NAD(P)-binding Rossmann-fold domains"/>
    <property type="match status" value="1"/>
</dbReference>
<feature type="domain" description="NAD-glutamate dehydrogenase catalytic" evidence="2">
    <location>
        <begin position="763"/>
        <end position="1258"/>
    </location>
</feature>
<evidence type="ECO:0000259" key="3">
    <source>
        <dbReference type="Pfam" id="PF21074"/>
    </source>
</evidence>
<feature type="domain" description="NAD-glutamate dehydrogenase ACT3" evidence="6">
    <location>
        <begin position="548"/>
        <end position="622"/>
    </location>
</feature>
<dbReference type="Pfam" id="PF21073">
    <property type="entry name" value="GDH_HM1"/>
    <property type="match status" value="1"/>
</dbReference>
<dbReference type="Pfam" id="PF21074">
    <property type="entry name" value="GDH_C"/>
    <property type="match status" value="1"/>
</dbReference>
<name>A0ABP3THN6_9GAMM</name>
<dbReference type="InterPro" id="IPR036291">
    <property type="entry name" value="NAD(P)-bd_dom_sf"/>
</dbReference>
<dbReference type="Pfam" id="PF21079">
    <property type="entry name" value="GDH_HM2"/>
    <property type="match status" value="1"/>
</dbReference>
<evidence type="ECO:0000259" key="4">
    <source>
        <dbReference type="Pfam" id="PF21075"/>
    </source>
</evidence>
<dbReference type="InterPro" id="IPR046346">
    <property type="entry name" value="Aminoacid_DH-like_N_sf"/>
</dbReference>
<dbReference type="InterPro" id="IPR007780">
    <property type="entry name" value="NAD_Glu_DH_bac"/>
</dbReference>
<feature type="domain" description="NAD-specific glutamate dehydrogenase C-terminal" evidence="3">
    <location>
        <begin position="1304"/>
        <end position="1636"/>
    </location>
</feature>
<dbReference type="InterPro" id="IPR048381">
    <property type="entry name" value="GDH_C"/>
</dbReference>
<evidence type="ECO:0000256" key="1">
    <source>
        <dbReference type="ARBA" id="ARBA00023002"/>
    </source>
</evidence>
<comment type="caution">
    <text evidence="7">The sequence shown here is derived from an EMBL/GenBank/DDBJ whole genome shotgun (WGS) entry which is preliminary data.</text>
</comment>
<organism evidence="7 8">
    <name type="scientific">Dokdonella soli</name>
    <dbReference type="NCBI Taxonomy" id="529810"/>
    <lineage>
        <taxon>Bacteria</taxon>
        <taxon>Pseudomonadati</taxon>
        <taxon>Pseudomonadota</taxon>
        <taxon>Gammaproteobacteria</taxon>
        <taxon>Lysobacterales</taxon>
        <taxon>Rhodanobacteraceae</taxon>
        <taxon>Dokdonella</taxon>
    </lineage>
</organism>